<comment type="similarity">
    <text evidence="1">Belongs to the type-B carboxylesterase/lipase family.</text>
</comment>
<dbReference type="InterPro" id="IPR029058">
    <property type="entry name" value="AB_hydrolase_fold"/>
</dbReference>
<organism evidence="3 4">
    <name type="scientific">Myripristis murdjan</name>
    <name type="common">pinecone soldierfish</name>
    <dbReference type="NCBI Taxonomy" id="586833"/>
    <lineage>
        <taxon>Eukaryota</taxon>
        <taxon>Metazoa</taxon>
        <taxon>Chordata</taxon>
        <taxon>Craniata</taxon>
        <taxon>Vertebrata</taxon>
        <taxon>Euteleostomi</taxon>
        <taxon>Actinopterygii</taxon>
        <taxon>Neopterygii</taxon>
        <taxon>Teleostei</taxon>
        <taxon>Neoteleostei</taxon>
        <taxon>Acanthomorphata</taxon>
        <taxon>Holocentriformes</taxon>
        <taxon>Holocentridae</taxon>
        <taxon>Myripristis</taxon>
    </lineage>
</organism>
<dbReference type="SUPFAM" id="SSF53474">
    <property type="entry name" value="alpha/beta-Hydrolases"/>
    <property type="match status" value="1"/>
</dbReference>
<dbReference type="Ensembl" id="ENSMMDT00005034927.1">
    <property type="protein sequence ID" value="ENSMMDP00005034172.1"/>
    <property type="gene ID" value="ENSMMDG00005015975.1"/>
</dbReference>
<feature type="domain" description="Carboxylesterase type B" evidence="2">
    <location>
        <begin position="46"/>
        <end position="543"/>
    </location>
</feature>
<gene>
    <name evidence="3" type="primary">LOC115379219</name>
</gene>
<proteinExistence type="inferred from homology"/>
<reference evidence="3" key="2">
    <citation type="submission" date="2025-08" db="UniProtKB">
        <authorList>
            <consortium name="Ensembl"/>
        </authorList>
    </citation>
    <scope>IDENTIFICATION</scope>
</reference>
<evidence type="ECO:0000259" key="2">
    <source>
        <dbReference type="Pfam" id="PF00135"/>
    </source>
</evidence>
<dbReference type="Pfam" id="PF00135">
    <property type="entry name" value="COesterase"/>
    <property type="match status" value="1"/>
</dbReference>
<dbReference type="InterPro" id="IPR002018">
    <property type="entry name" value="CarbesteraseB"/>
</dbReference>
<protein>
    <recommendedName>
        <fullName evidence="2">Carboxylesterase type B domain-containing protein</fullName>
    </recommendedName>
</protein>
<reference evidence="3" key="1">
    <citation type="submission" date="2019-06" db="EMBL/GenBank/DDBJ databases">
        <authorList>
            <consortium name="Wellcome Sanger Institute Data Sharing"/>
        </authorList>
    </citation>
    <scope>NUCLEOTIDE SEQUENCE [LARGE SCALE GENOMIC DNA]</scope>
</reference>
<evidence type="ECO:0000313" key="4">
    <source>
        <dbReference type="Proteomes" id="UP000472263"/>
    </source>
</evidence>
<dbReference type="PROSITE" id="PS00941">
    <property type="entry name" value="CARBOXYLESTERASE_B_2"/>
    <property type="match status" value="1"/>
</dbReference>
<dbReference type="Gene3D" id="3.40.50.1820">
    <property type="entry name" value="alpha/beta hydrolase"/>
    <property type="match status" value="1"/>
</dbReference>
<dbReference type="FunFam" id="3.40.50.1820:FF:000128">
    <property type="entry name" value="Carboxylic ester hydrolase"/>
    <property type="match status" value="1"/>
</dbReference>
<sequence>MSYTYTLPFGWLAYEDFCDRVCISHYCFSNSVLLCEAIASGEYRSGPVVTLKTGSVQGHYRTVRGTDQLVEEYLGIPFARPPLGPLRFAAPQPPQPWKGVRDATKLPNMCVYINFGAWRMPNLQRALWKTYPVTFPAVQVSEDCLYLNVYRRSGTRSGEKLPVMVWIHGGGLAAGGTFYYDGSPLAVYQNVVVVVIQYRLSILGFLSTGDEHAPGNWGFLDQIASLRWVQENIEAFNGDPDSVTIFGQSAGGISVSLLVMSPLAEGLFHKAIAMSGVVPLEAHYTNNPLLIAHSCDNNDTEKLVECIKSKSEEDILNAIQQVSSSPAIDGVFLKGPPERILKNSEFQKVPLLFGVTNHEFGWILPQVNFTDPLLLKGHLLYHLYPLFQTAGVHELILNEYLQNDDSLENIRDAFTEILGDLVLVLPILKVAAYHRDAGAPVHVYEFQHSPLMHKETRPSFVKADHFDDALFFLGACFCNGHTIVTEEELSKTAMAYITNFARTGSPNGPGLVEWPVYNHSENYLILNLQQTVSQRLKQNRAHFLNVVLPQKLSPSPLPITLFIKKVKKKKNLFFFFNSY</sequence>
<dbReference type="Proteomes" id="UP000472263">
    <property type="component" value="Chromosome 20"/>
</dbReference>
<dbReference type="AlphaFoldDB" id="A0A667Z1Z6"/>
<keyword evidence="4" id="KW-1185">Reference proteome</keyword>
<dbReference type="InParanoid" id="A0A667Z1Z6"/>
<evidence type="ECO:0000256" key="1">
    <source>
        <dbReference type="ARBA" id="ARBA00005964"/>
    </source>
</evidence>
<evidence type="ECO:0000313" key="3">
    <source>
        <dbReference type="Ensembl" id="ENSMMDP00005034172.1"/>
    </source>
</evidence>
<name>A0A667Z1Z6_9TELE</name>
<dbReference type="InterPro" id="IPR019819">
    <property type="entry name" value="Carboxylesterase_B_CS"/>
</dbReference>
<reference evidence="3" key="3">
    <citation type="submission" date="2025-09" db="UniProtKB">
        <authorList>
            <consortium name="Ensembl"/>
        </authorList>
    </citation>
    <scope>IDENTIFICATION</scope>
</reference>
<accession>A0A667Z1Z6</accession>
<dbReference type="GeneTree" id="ENSGT00940000155200"/>
<dbReference type="PANTHER" id="PTHR11559">
    <property type="entry name" value="CARBOXYLESTERASE"/>
    <property type="match status" value="1"/>
</dbReference>
<dbReference type="InterPro" id="IPR050309">
    <property type="entry name" value="Type-B_Carboxylest/Lipase"/>
</dbReference>